<proteinExistence type="predicted"/>
<sequence>MAMTDLGSDRLGPAGDVFYAALLKAHEGLSPEDSARLNARLVLILANQVGDRNVLQAALDKATERFAS</sequence>
<organism evidence="1 2">
    <name type="scientific">Allomesorhizobium camelthorni</name>
    <dbReference type="NCBI Taxonomy" id="475069"/>
    <lineage>
        <taxon>Bacteria</taxon>
        <taxon>Pseudomonadati</taxon>
        <taxon>Pseudomonadota</taxon>
        <taxon>Alphaproteobacteria</taxon>
        <taxon>Hyphomicrobiales</taxon>
        <taxon>Phyllobacteriaceae</taxon>
        <taxon>Allomesorhizobium</taxon>
    </lineage>
</organism>
<evidence type="ECO:0000313" key="2">
    <source>
        <dbReference type="Proteomes" id="UP001642900"/>
    </source>
</evidence>
<dbReference type="AlphaFoldDB" id="A0A6G4WNE6"/>
<accession>A0A6G4WNE6</accession>
<dbReference type="InterPro" id="IPR021233">
    <property type="entry name" value="DUF2783"/>
</dbReference>
<reference evidence="1 2" key="1">
    <citation type="submission" date="2020-02" db="EMBL/GenBank/DDBJ databases">
        <title>Genome sequence of strain CCNWXJ40-4.</title>
        <authorList>
            <person name="Gao J."/>
            <person name="Sun J."/>
        </authorList>
    </citation>
    <scope>NUCLEOTIDE SEQUENCE [LARGE SCALE GENOMIC DNA]</scope>
    <source>
        <strain evidence="1 2">CCNWXJ 40-4</strain>
    </source>
</reference>
<name>A0A6G4WNE6_9HYPH</name>
<evidence type="ECO:0000313" key="1">
    <source>
        <dbReference type="EMBL" id="NGO56164.1"/>
    </source>
</evidence>
<protein>
    <submittedName>
        <fullName evidence="1">DUF2783 domain-containing protein</fullName>
    </submittedName>
</protein>
<comment type="caution">
    <text evidence="1">The sequence shown here is derived from an EMBL/GenBank/DDBJ whole genome shotgun (WGS) entry which is preliminary data.</text>
</comment>
<dbReference type="Pfam" id="PF10932">
    <property type="entry name" value="DUF2783"/>
    <property type="match status" value="1"/>
</dbReference>
<gene>
    <name evidence="1" type="ORF">G6N73_35315</name>
</gene>
<keyword evidence="2" id="KW-1185">Reference proteome</keyword>
<dbReference type="EMBL" id="JAAKZF010000212">
    <property type="protein sequence ID" value="NGO56164.1"/>
    <property type="molecule type" value="Genomic_DNA"/>
</dbReference>
<dbReference type="Proteomes" id="UP001642900">
    <property type="component" value="Unassembled WGS sequence"/>
</dbReference>